<dbReference type="PANTHER" id="PTHR12549">
    <property type="entry name" value="JMJC DOMAIN-CONTAINING HISTONE DEMETHYLATION PROTEIN"/>
    <property type="match status" value="1"/>
</dbReference>
<dbReference type="GO" id="GO:0046872">
    <property type="term" value="F:metal ion binding"/>
    <property type="evidence" value="ECO:0007669"/>
    <property type="project" value="UniProtKB-KW"/>
</dbReference>
<evidence type="ECO:0000256" key="2">
    <source>
        <dbReference type="ARBA" id="ARBA00022723"/>
    </source>
</evidence>
<sequence>MPTQRTRAVFEPFPPNLDIGDLVDSTPKFNFAWRITCDSIDENPREDFEQLVLFHVILSGRPLVIEGFQKRLDKFLFSEKWLRQNCAGKKENARDLVKGTNLLLTIGHYLKNLPLLTEQWTPYNYTDRDRQRLYLKDIDCPPEWCNSLGKLIPPCLFYLNEFPKPFDGPGSQLSDSSPPPNSAQGVPIARAGDLMSCLPERMRAENLMCYVGHEGTYTPAHQEMCASLGQNIMVEASDGSVEHGKQTRPGSSIWFMTETKDRHAVAEYWMSFLGHDIDIEDHFAQLNAWTNAPFKTFVVEQRPGDLVLIPPLAAHQVWNRGTRTMKVAWNRTTVDTLEMALCEALPHARMVCRDEQYKNKAIVYYTLEKYSNLLWRAHKEEKKEHPEVKQLLQDFKRLFMLYTEVLLSETFPPRKLVEKEVEYVEFEGNVTCSYCRCNIFNRFLTCPWCVETFNVDGEEISDTYDICMDCFVMGRSCRCVSRLKWAEQFRWKEILGRYEHWRQLILTLDEGSQDEKQQQKLKTQFPAFTIARGQMGRKSLAEICQEELIRRPWIDIKKPNPAAAKKLEASSDSEDNGQSRKRRKVRHRAKAHAEETGRCHVCREPEASWKRASCSRSTCEEQYCYSCLFRAFDISPRDVMEKHHWWCPKCQKICSCNNCRRDPTMSPHEPRGTLLGHDTRKIADPRSVESLVNLRLTNFRWLNQFGSDNASRVEKRLKEAEEKRTQALRVYEIDLESSPLPMNTHTGDFLANYEAEIPVDPGLELDNTLRMLV</sequence>
<dbReference type="GeneID" id="81399386"/>
<dbReference type="GO" id="GO:0000118">
    <property type="term" value="C:histone deacetylase complex"/>
    <property type="evidence" value="ECO:0007669"/>
    <property type="project" value="TreeGrafter"/>
</dbReference>
<accession>A0A9W9EGK6</accession>
<dbReference type="GO" id="GO:0000785">
    <property type="term" value="C:chromatin"/>
    <property type="evidence" value="ECO:0007669"/>
    <property type="project" value="TreeGrafter"/>
</dbReference>
<evidence type="ECO:0000256" key="3">
    <source>
        <dbReference type="ARBA" id="ARBA00023015"/>
    </source>
</evidence>
<protein>
    <recommendedName>
        <fullName evidence="8">JmjC domain-containing protein</fullName>
    </recommendedName>
</protein>
<dbReference type="OrthoDB" id="298344at2759"/>
<feature type="domain" description="JmjC" evidence="8">
    <location>
        <begin position="175"/>
        <end position="348"/>
    </location>
</feature>
<dbReference type="PANTHER" id="PTHR12549:SF38">
    <property type="entry name" value="JMJC DOMAIN-CONTAINING HISTONE DEMETHYLASE 2, ISOFORM A"/>
    <property type="match status" value="1"/>
</dbReference>
<dbReference type="GO" id="GO:0032454">
    <property type="term" value="F:histone H3K9 demethylase activity"/>
    <property type="evidence" value="ECO:0007669"/>
    <property type="project" value="InterPro"/>
</dbReference>
<dbReference type="Proteomes" id="UP001141434">
    <property type="component" value="Unassembled WGS sequence"/>
</dbReference>
<dbReference type="Pfam" id="PF02373">
    <property type="entry name" value="JmjC"/>
    <property type="match status" value="1"/>
</dbReference>
<evidence type="ECO:0000256" key="5">
    <source>
        <dbReference type="ARBA" id="ARBA00023242"/>
    </source>
</evidence>
<keyword evidence="2" id="KW-0479">Metal-binding</keyword>
<evidence type="ECO:0000256" key="6">
    <source>
        <dbReference type="SAM" id="Coils"/>
    </source>
</evidence>
<dbReference type="GO" id="GO:0031490">
    <property type="term" value="F:chromatin DNA binding"/>
    <property type="evidence" value="ECO:0007669"/>
    <property type="project" value="TreeGrafter"/>
</dbReference>
<organism evidence="9 10">
    <name type="scientific">Penicillium alfredii</name>
    <dbReference type="NCBI Taxonomy" id="1506179"/>
    <lineage>
        <taxon>Eukaryota</taxon>
        <taxon>Fungi</taxon>
        <taxon>Dikarya</taxon>
        <taxon>Ascomycota</taxon>
        <taxon>Pezizomycotina</taxon>
        <taxon>Eurotiomycetes</taxon>
        <taxon>Eurotiomycetidae</taxon>
        <taxon>Eurotiales</taxon>
        <taxon>Aspergillaceae</taxon>
        <taxon>Penicillium</taxon>
    </lineage>
</organism>
<dbReference type="Pfam" id="PF10497">
    <property type="entry name" value="zf-4CXXC_R1"/>
    <property type="match status" value="1"/>
</dbReference>
<comment type="subcellular location">
    <subcellularLocation>
        <location evidence="1">Nucleus</location>
    </subcellularLocation>
</comment>
<comment type="caution">
    <text evidence="9">The sequence shown here is derived from an EMBL/GenBank/DDBJ whole genome shotgun (WGS) entry which is preliminary data.</text>
</comment>
<dbReference type="InterPro" id="IPR045109">
    <property type="entry name" value="LSDs-like"/>
</dbReference>
<keyword evidence="3" id="KW-0805">Transcription regulation</keyword>
<evidence type="ECO:0000313" key="9">
    <source>
        <dbReference type="EMBL" id="KAJ5081428.1"/>
    </source>
</evidence>
<evidence type="ECO:0000259" key="8">
    <source>
        <dbReference type="PROSITE" id="PS51184"/>
    </source>
</evidence>
<dbReference type="SMART" id="SM00558">
    <property type="entry name" value="JmjC"/>
    <property type="match status" value="1"/>
</dbReference>
<keyword evidence="6" id="KW-0175">Coiled coil</keyword>
<gene>
    <name evidence="9" type="ORF">NUU61_009692</name>
</gene>
<evidence type="ECO:0000256" key="1">
    <source>
        <dbReference type="ARBA" id="ARBA00004123"/>
    </source>
</evidence>
<dbReference type="SUPFAM" id="SSF51197">
    <property type="entry name" value="Clavaminate synthase-like"/>
    <property type="match status" value="1"/>
</dbReference>
<keyword evidence="10" id="KW-1185">Reference proteome</keyword>
<reference evidence="9" key="1">
    <citation type="submission" date="2022-11" db="EMBL/GenBank/DDBJ databases">
        <authorList>
            <person name="Petersen C."/>
        </authorList>
    </citation>
    <scope>NUCLEOTIDE SEQUENCE</scope>
    <source>
        <strain evidence="9">IBT 34128</strain>
    </source>
</reference>
<dbReference type="GO" id="GO:0003712">
    <property type="term" value="F:transcription coregulator activity"/>
    <property type="evidence" value="ECO:0007669"/>
    <property type="project" value="TreeGrafter"/>
</dbReference>
<dbReference type="GO" id="GO:0006357">
    <property type="term" value="P:regulation of transcription by RNA polymerase II"/>
    <property type="evidence" value="ECO:0007669"/>
    <property type="project" value="TreeGrafter"/>
</dbReference>
<dbReference type="AlphaFoldDB" id="A0A9W9EGK6"/>
<dbReference type="RefSeq" id="XP_056506715.1">
    <property type="nucleotide sequence ID" value="XM_056660217.1"/>
</dbReference>
<proteinExistence type="predicted"/>
<feature type="region of interest" description="Disordered" evidence="7">
    <location>
        <begin position="562"/>
        <end position="585"/>
    </location>
</feature>
<evidence type="ECO:0000313" key="10">
    <source>
        <dbReference type="Proteomes" id="UP001141434"/>
    </source>
</evidence>
<evidence type="ECO:0000256" key="7">
    <source>
        <dbReference type="SAM" id="MobiDB-lite"/>
    </source>
</evidence>
<keyword evidence="5" id="KW-0539">Nucleus</keyword>
<reference evidence="9" key="2">
    <citation type="journal article" date="2023" name="IMA Fungus">
        <title>Comparative genomic study of the Penicillium genus elucidates a diverse pangenome and 15 lateral gene transfer events.</title>
        <authorList>
            <person name="Petersen C."/>
            <person name="Sorensen T."/>
            <person name="Nielsen M.R."/>
            <person name="Sondergaard T.E."/>
            <person name="Sorensen J.L."/>
            <person name="Fitzpatrick D.A."/>
            <person name="Frisvad J.C."/>
            <person name="Nielsen K.L."/>
        </authorList>
    </citation>
    <scope>NUCLEOTIDE SEQUENCE</scope>
    <source>
        <strain evidence="9">IBT 34128</strain>
    </source>
</reference>
<keyword evidence="4" id="KW-0804">Transcription</keyword>
<evidence type="ECO:0000256" key="4">
    <source>
        <dbReference type="ARBA" id="ARBA00023163"/>
    </source>
</evidence>
<feature type="coiled-coil region" evidence="6">
    <location>
        <begin position="703"/>
        <end position="730"/>
    </location>
</feature>
<dbReference type="EMBL" id="JAPMSZ010000012">
    <property type="protein sequence ID" value="KAJ5081428.1"/>
    <property type="molecule type" value="Genomic_DNA"/>
</dbReference>
<dbReference type="PROSITE" id="PS51184">
    <property type="entry name" value="JMJC"/>
    <property type="match status" value="1"/>
</dbReference>
<dbReference type="InterPro" id="IPR003347">
    <property type="entry name" value="JmjC_dom"/>
</dbReference>
<dbReference type="InterPro" id="IPR018866">
    <property type="entry name" value="Znf-4CXXC_R1"/>
</dbReference>
<dbReference type="Gene3D" id="2.60.120.650">
    <property type="entry name" value="Cupin"/>
    <property type="match status" value="1"/>
</dbReference>
<name>A0A9W9EGK6_9EURO</name>